<name>A0ABW2RSC1_9NOCA</name>
<dbReference type="RefSeq" id="WP_378401177.1">
    <property type="nucleotide sequence ID" value="NZ_JBHTCS010000002.1"/>
</dbReference>
<gene>
    <name evidence="4" type="ORF">ACFQS9_02390</name>
</gene>
<organism evidence="4 5">
    <name type="scientific">Rhodococcus daqingensis</name>
    <dbReference type="NCBI Taxonomy" id="2479363"/>
    <lineage>
        <taxon>Bacteria</taxon>
        <taxon>Bacillati</taxon>
        <taxon>Actinomycetota</taxon>
        <taxon>Actinomycetes</taxon>
        <taxon>Mycobacteriales</taxon>
        <taxon>Nocardiaceae</taxon>
        <taxon>Rhodococcus</taxon>
    </lineage>
</organism>
<comment type="similarity">
    <text evidence="1 2">Belongs to the pirin family.</text>
</comment>
<dbReference type="Pfam" id="PF02678">
    <property type="entry name" value="Pirin"/>
    <property type="match status" value="1"/>
</dbReference>
<dbReference type="InterPro" id="IPR003829">
    <property type="entry name" value="Pirin_N_dom"/>
</dbReference>
<dbReference type="PANTHER" id="PTHR43212:SF3">
    <property type="entry name" value="QUERCETIN 2,3-DIOXYGENASE"/>
    <property type="match status" value="1"/>
</dbReference>
<dbReference type="PANTHER" id="PTHR43212">
    <property type="entry name" value="QUERCETIN 2,3-DIOXYGENASE"/>
    <property type="match status" value="1"/>
</dbReference>
<dbReference type="Proteomes" id="UP001596484">
    <property type="component" value="Unassembled WGS sequence"/>
</dbReference>
<protein>
    <submittedName>
        <fullName evidence="4">Pirin family protein</fullName>
    </submittedName>
</protein>
<dbReference type="Gene3D" id="2.60.120.10">
    <property type="entry name" value="Jelly Rolls"/>
    <property type="match status" value="2"/>
</dbReference>
<dbReference type="EMBL" id="JBHTCS010000002">
    <property type="protein sequence ID" value="MFC7446730.1"/>
    <property type="molecule type" value="Genomic_DNA"/>
</dbReference>
<evidence type="ECO:0000259" key="3">
    <source>
        <dbReference type="Pfam" id="PF02678"/>
    </source>
</evidence>
<evidence type="ECO:0000256" key="2">
    <source>
        <dbReference type="RuleBase" id="RU003457"/>
    </source>
</evidence>
<dbReference type="InterPro" id="IPR011051">
    <property type="entry name" value="RmlC_Cupin_sf"/>
</dbReference>
<keyword evidence="5" id="KW-1185">Reference proteome</keyword>
<evidence type="ECO:0000313" key="5">
    <source>
        <dbReference type="Proteomes" id="UP001596484"/>
    </source>
</evidence>
<comment type="caution">
    <text evidence="4">The sequence shown here is derived from an EMBL/GenBank/DDBJ whole genome shotgun (WGS) entry which is preliminary data.</text>
</comment>
<evidence type="ECO:0000256" key="1">
    <source>
        <dbReference type="ARBA" id="ARBA00008416"/>
    </source>
</evidence>
<reference evidence="5" key="1">
    <citation type="journal article" date="2019" name="Int. J. Syst. Evol. Microbiol.">
        <title>The Global Catalogue of Microorganisms (GCM) 10K type strain sequencing project: providing services to taxonomists for standard genome sequencing and annotation.</title>
        <authorList>
            <consortium name="The Broad Institute Genomics Platform"/>
            <consortium name="The Broad Institute Genome Sequencing Center for Infectious Disease"/>
            <person name="Wu L."/>
            <person name="Ma J."/>
        </authorList>
    </citation>
    <scope>NUCLEOTIDE SEQUENCE [LARGE SCALE GENOMIC DNA]</scope>
    <source>
        <strain evidence="5">ICMP 19430</strain>
    </source>
</reference>
<dbReference type="InterPro" id="IPR012093">
    <property type="entry name" value="Pirin"/>
</dbReference>
<dbReference type="InterPro" id="IPR014710">
    <property type="entry name" value="RmlC-like_jellyroll"/>
</dbReference>
<accession>A0ABW2RSC1</accession>
<sequence length="260" mass="28270">MTVPSVEIRRGSDRARQNYGWLDSRQSFPFAGNFDLAAHAHGLLVVNNEDIVDAGSGFDTHQHRDAEIVTWVLSGSLVHQDSEGHSGVVFPGLAQRMSAGRGIWHSERNDSRRVDGARVAEPVHVVQMWIPPDEFGIEPSYQELPIDAELDSGRLVTVASGLPRHRHHAAIGLHNRHAGLHAARLQTGQSVTVPDAPYVHVFIARGSGDVEGFGRLGQGDSLRLTGIGGQRYTAAEPTEVLIWEMHAALRKPVDGHHGSG</sequence>
<feature type="domain" description="Pirin N-terminal" evidence="3">
    <location>
        <begin position="13"/>
        <end position="130"/>
    </location>
</feature>
<proteinExistence type="inferred from homology"/>
<evidence type="ECO:0000313" key="4">
    <source>
        <dbReference type="EMBL" id="MFC7446730.1"/>
    </source>
</evidence>
<dbReference type="SUPFAM" id="SSF51182">
    <property type="entry name" value="RmlC-like cupins"/>
    <property type="match status" value="1"/>
</dbReference>